<dbReference type="PANTHER" id="PTHR43304:SF1">
    <property type="entry name" value="PAC DOMAIN-CONTAINING PROTEIN"/>
    <property type="match status" value="1"/>
</dbReference>
<evidence type="ECO:0000256" key="5">
    <source>
        <dbReference type="ARBA" id="ARBA00022777"/>
    </source>
</evidence>
<feature type="domain" description="PAS" evidence="7">
    <location>
        <begin position="392"/>
        <end position="437"/>
    </location>
</feature>
<dbReference type="RefSeq" id="WP_015852512.1">
    <property type="nucleotide sequence ID" value="NC_012881.1"/>
</dbReference>
<dbReference type="Pfam" id="PF00512">
    <property type="entry name" value="HisKA"/>
    <property type="match status" value="1"/>
</dbReference>
<evidence type="ECO:0000256" key="3">
    <source>
        <dbReference type="ARBA" id="ARBA00022553"/>
    </source>
</evidence>
<evidence type="ECO:0000313" key="9">
    <source>
        <dbReference type="Proteomes" id="UP000002601"/>
    </source>
</evidence>
<dbReference type="HOGENOM" id="CLU_384379_0_0_7"/>
<organism evidence="8 9">
    <name type="scientific">Maridesulfovibrio salexigens (strain ATCC 14822 / DSM 2638 / NCIMB 8403 / VKM B-1763)</name>
    <name type="common">Desulfovibrio salexigens</name>
    <dbReference type="NCBI Taxonomy" id="526222"/>
    <lineage>
        <taxon>Bacteria</taxon>
        <taxon>Pseudomonadati</taxon>
        <taxon>Thermodesulfobacteriota</taxon>
        <taxon>Desulfovibrionia</taxon>
        <taxon>Desulfovibrionales</taxon>
        <taxon>Desulfovibrionaceae</taxon>
        <taxon>Maridesulfovibrio</taxon>
    </lineage>
</organism>
<dbReference type="SUPFAM" id="SSF55785">
    <property type="entry name" value="PYP-like sensor domain (PAS domain)"/>
    <property type="match status" value="2"/>
</dbReference>
<evidence type="ECO:0000256" key="6">
    <source>
        <dbReference type="SAM" id="Phobius"/>
    </source>
</evidence>
<reference evidence="8 9" key="1">
    <citation type="submission" date="2009-06" db="EMBL/GenBank/DDBJ databases">
        <title>Complete sequence of Desulfovibrio salexigens DSM 2638.</title>
        <authorList>
            <consortium name="US DOE Joint Genome Institute"/>
            <person name="Lucas S."/>
            <person name="Copeland A."/>
            <person name="Lapidus A."/>
            <person name="Glavina del Rio T."/>
            <person name="Tice H."/>
            <person name="Bruce D."/>
            <person name="Goodwin L."/>
            <person name="Pitluck S."/>
            <person name="Munk A.C."/>
            <person name="Brettin T."/>
            <person name="Detter J.C."/>
            <person name="Han C."/>
            <person name="Tapia R."/>
            <person name="Larimer F."/>
            <person name="Land M."/>
            <person name="Hauser L."/>
            <person name="Kyrpides N."/>
            <person name="Anderson I."/>
            <person name="Wall J.D."/>
            <person name="Arkin A.P."/>
            <person name="Dehal P."/>
            <person name="Chivian D."/>
            <person name="Giles B."/>
            <person name="Hazen T.C."/>
        </authorList>
    </citation>
    <scope>NUCLEOTIDE SEQUENCE [LARGE SCALE GENOMIC DNA]</scope>
    <source>
        <strain evidence="9">ATCC 14822 / DSM 2638 / NCIMB 8403 / VKM B-1763</strain>
    </source>
</reference>
<name>C6BYT9_MARSD</name>
<keyword evidence="5" id="KW-0418">Kinase</keyword>
<evidence type="ECO:0000256" key="4">
    <source>
        <dbReference type="ARBA" id="ARBA00022679"/>
    </source>
</evidence>
<keyword evidence="6" id="KW-0472">Membrane</keyword>
<evidence type="ECO:0000313" key="8">
    <source>
        <dbReference type="EMBL" id="ACS80696.1"/>
    </source>
</evidence>
<dbReference type="Pfam" id="PF13426">
    <property type="entry name" value="PAS_9"/>
    <property type="match status" value="2"/>
</dbReference>
<dbReference type="InterPro" id="IPR036097">
    <property type="entry name" value="HisK_dim/P_sf"/>
</dbReference>
<comment type="catalytic activity">
    <reaction evidence="1">
        <text>ATP + protein L-histidine = ADP + protein N-phospho-L-histidine.</text>
        <dbReference type="EC" id="2.7.13.3"/>
    </reaction>
</comment>
<dbReference type="Proteomes" id="UP000002601">
    <property type="component" value="Chromosome"/>
</dbReference>
<dbReference type="InterPro" id="IPR052162">
    <property type="entry name" value="Sensor_kinase/Photoreceptor"/>
</dbReference>
<dbReference type="InterPro" id="IPR000014">
    <property type="entry name" value="PAS"/>
</dbReference>
<dbReference type="GO" id="GO:0000155">
    <property type="term" value="F:phosphorelay sensor kinase activity"/>
    <property type="evidence" value="ECO:0007669"/>
    <property type="project" value="InterPro"/>
</dbReference>
<sequence length="719" mass="80510">MLNRKLSGLLKEQVISKVLFLCLVFFVTFAVIYVVDRVQLNYLNRYDREIENQQARSELGKAIMHRLLMVELGIARMIDTTDLRKVEVLNRDIHHSFSKLEDILSVLQGGGTFKNTFPANFYDRDEVDELISFHREKEAGYVLEVIDLNPKIYELEVATEGIYSVLRKLLGGDESPTLKKVHDALNFRVMQIEALILRARESSSKIFHETQTEIKRLSSLKEQATAGMNNFRLGVIVVSIPLCLFIFFRIIFNIRSILDDRETKARNLEEAKSAIEIILDSIPVGMVIVNENREVIKANSEALRLFGAESEEKVLGNRCDKVFCFSSEHNCPFSHNLGASYENEVKIKTAAGKDITVLKNAAYITLSGERLVLEAFMDISQRSEMERRLKDQQDYTNAVLQGVQAGVVVIAADTHTIADMNETAARLIGVNREEALGTVCHKYICPAEVGKCPVTDLGQDVDHAVRRLSNGKSILKSVVPFKRGEEAYLLESFVDITDRVSAEEQLKDAMETVDAASKAKSEFLSRMGLKLSTPLNTIVDFSDALLRDDDLTGKMRSDVDNIASAGHHLKEIISEVLDFSMVESERSPIDTEEDEQPEQVESGAPVPTILCIDDDPENINEMRKISSNWNGFTLVIRETVEKGLRAVSLLRPDIVLISDNLAGDIFEQVVDEVRAQGVDKWKPFVVLLGDGSVKGADSKLILPVTINGVQQIVTECKRA</sequence>
<evidence type="ECO:0000256" key="1">
    <source>
        <dbReference type="ARBA" id="ARBA00000085"/>
    </source>
</evidence>
<dbReference type="InterPro" id="IPR011006">
    <property type="entry name" value="CheY-like_superfamily"/>
</dbReference>
<dbReference type="Gene3D" id="3.30.450.20">
    <property type="entry name" value="PAS domain"/>
    <property type="match status" value="2"/>
</dbReference>
<dbReference type="SMART" id="SM00388">
    <property type="entry name" value="HisKA"/>
    <property type="match status" value="1"/>
</dbReference>
<dbReference type="SMART" id="SM00091">
    <property type="entry name" value="PAS"/>
    <property type="match status" value="2"/>
</dbReference>
<keyword evidence="6" id="KW-0812">Transmembrane</keyword>
<dbReference type="SUPFAM" id="SSF47384">
    <property type="entry name" value="Homodimeric domain of signal transducing histidine kinase"/>
    <property type="match status" value="1"/>
</dbReference>
<dbReference type="AlphaFoldDB" id="C6BYT9"/>
<dbReference type="PROSITE" id="PS50112">
    <property type="entry name" value="PAS"/>
    <property type="match status" value="2"/>
</dbReference>
<feature type="transmembrane region" description="Helical" evidence="6">
    <location>
        <begin position="231"/>
        <end position="252"/>
    </location>
</feature>
<keyword evidence="3" id="KW-0597">Phosphoprotein</keyword>
<keyword evidence="6" id="KW-1133">Transmembrane helix</keyword>
<dbReference type="SUPFAM" id="SSF52172">
    <property type="entry name" value="CheY-like"/>
    <property type="match status" value="1"/>
</dbReference>
<feature type="domain" description="PAS" evidence="7">
    <location>
        <begin position="271"/>
        <end position="312"/>
    </location>
</feature>
<dbReference type="EC" id="2.7.13.3" evidence="2"/>
<dbReference type="PANTHER" id="PTHR43304">
    <property type="entry name" value="PHYTOCHROME-LIKE PROTEIN CPH1"/>
    <property type="match status" value="1"/>
</dbReference>
<dbReference type="InterPro" id="IPR003661">
    <property type="entry name" value="HisK_dim/P_dom"/>
</dbReference>
<proteinExistence type="predicted"/>
<dbReference type="eggNOG" id="COG2205">
    <property type="taxonomic scope" value="Bacteria"/>
</dbReference>
<dbReference type="InterPro" id="IPR035965">
    <property type="entry name" value="PAS-like_dom_sf"/>
</dbReference>
<evidence type="ECO:0000256" key="2">
    <source>
        <dbReference type="ARBA" id="ARBA00012438"/>
    </source>
</evidence>
<dbReference type="NCBIfam" id="TIGR00229">
    <property type="entry name" value="sensory_box"/>
    <property type="match status" value="1"/>
</dbReference>
<keyword evidence="9" id="KW-1185">Reference proteome</keyword>
<evidence type="ECO:0000259" key="7">
    <source>
        <dbReference type="PROSITE" id="PS50112"/>
    </source>
</evidence>
<dbReference type="eggNOG" id="COG0642">
    <property type="taxonomic scope" value="Bacteria"/>
</dbReference>
<gene>
    <name evidence="8" type="ordered locus">Desal_2642</name>
</gene>
<protein>
    <recommendedName>
        <fullName evidence="2">histidine kinase</fullName>
        <ecNumber evidence="2">2.7.13.3</ecNumber>
    </recommendedName>
</protein>
<dbReference type="STRING" id="526222.Desal_2642"/>
<dbReference type="KEGG" id="dsa:Desal_2642"/>
<dbReference type="EMBL" id="CP001649">
    <property type="protein sequence ID" value="ACS80696.1"/>
    <property type="molecule type" value="Genomic_DNA"/>
</dbReference>
<accession>C6BYT9</accession>
<feature type="transmembrane region" description="Helical" evidence="6">
    <location>
        <begin position="14"/>
        <end position="35"/>
    </location>
</feature>
<dbReference type="Gene3D" id="1.10.287.130">
    <property type="match status" value="1"/>
</dbReference>
<keyword evidence="4" id="KW-0808">Transferase</keyword>